<gene>
    <name evidence="2" type="ORF">E2C01_059139</name>
</gene>
<name>A0A5B7H508_PORTR</name>
<accession>A0A5B7H508</accession>
<feature type="compositionally biased region" description="Basic and acidic residues" evidence="1">
    <location>
        <begin position="30"/>
        <end position="41"/>
    </location>
</feature>
<dbReference type="AlphaFoldDB" id="A0A5B7H508"/>
<dbReference type="Proteomes" id="UP000324222">
    <property type="component" value="Unassembled WGS sequence"/>
</dbReference>
<evidence type="ECO:0000313" key="2">
    <source>
        <dbReference type="EMBL" id="MPC65016.1"/>
    </source>
</evidence>
<evidence type="ECO:0000256" key="1">
    <source>
        <dbReference type="SAM" id="MobiDB-lite"/>
    </source>
</evidence>
<protein>
    <submittedName>
        <fullName evidence="2">Uncharacterized protein</fullName>
    </submittedName>
</protein>
<reference evidence="2 3" key="1">
    <citation type="submission" date="2019-05" db="EMBL/GenBank/DDBJ databases">
        <title>Another draft genome of Portunus trituberculatus and its Hox gene families provides insights of decapod evolution.</title>
        <authorList>
            <person name="Jeong J.-H."/>
            <person name="Song I."/>
            <person name="Kim S."/>
            <person name="Choi T."/>
            <person name="Kim D."/>
            <person name="Ryu S."/>
            <person name="Kim W."/>
        </authorList>
    </citation>
    <scope>NUCLEOTIDE SEQUENCE [LARGE SCALE GENOMIC DNA]</scope>
    <source>
        <tissue evidence="2">Muscle</tissue>
    </source>
</reference>
<sequence>MRHATCVREALTTLVRMCASPRGSPVVSPARKEVQDSRKSADVSGRTASLQVTLGSLRTRLAALKAT</sequence>
<feature type="region of interest" description="Disordered" evidence="1">
    <location>
        <begin position="21"/>
        <end position="42"/>
    </location>
</feature>
<dbReference type="EMBL" id="VSRR010022818">
    <property type="protein sequence ID" value="MPC65016.1"/>
    <property type="molecule type" value="Genomic_DNA"/>
</dbReference>
<comment type="caution">
    <text evidence="2">The sequence shown here is derived from an EMBL/GenBank/DDBJ whole genome shotgun (WGS) entry which is preliminary data.</text>
</comment>
<organism evidence="2 3">
    <name type="scientific">Portunus trituberculatus</name>
    <name type="common">Swimming crab</name>
    <name type="synonym">Neptunus trituberculatus</name>
    <dbReference type="NCBI Taxonomy" id="210409"/>
    <lineage>
        <taxon>Eukaryota</taxon>
        <taxon>Metazoa</taxon>
        <taxon>Ecdysozoa</taxon>
        <taxon>Arthropoda</taxon>
        <taxon>Crustacea</taxon>
        <taxon>Multicrustacea</taxon>
        <taxon>Malacostraca</taxon>
        <taxon>Eumalacostraca</taxon>
        <taxon>Eucarida</taxon>
        <taxon>Decapoda</taxon>
        <taxon>Pleocyemata</taxon>
        <taxon>Brachyura</taxon>
        <taxon>Eubrachyura</taxon>
        <taxon>Portunoidea</taxon>
        <taxon>Portunidae</taxon>
        <taxon>Portuninae</taxon>
        <taxon>Portunus</taxon>
    </lineage>
</organism>
<keyword evidence="3" id="KW-1185">Reference proteome</keyword>
<evidence type="ECO:0000313" key="3">
    <source>
        <dbReference type="Proteomes" id="UP000324222"/>
    </source>
</evidence>
<proteinExistence type="predicted"/>